<organism evidence="2 3">
    <name type="scientific">Nostocoides vanveenii</name>
    <dbReference type="NCBI Taxonomy" id="330835"/>
    <lineage>
        <taxon>Bacteria</taxon>
        <taxon>Bacillati</taxon>
        <taxon>Actinomycetota</taxon>
        <taxon>Actinomycetes</taxon>
        <taxon>Micrococcales</taxon>
        <taxon>Intrasporangiaceae</taxon>
        <taxon>Nostocoides</taxon>
    </lineage>
</organism>
<dbReference type="EMBL" id="BAAAPN010000054">
    <property type="protein sequence ID" value="GAA1763938.1"/>
    <property type="molecule type" value="Genomic_DNA"/>
</dbReference>
<evidence type="ECO:0000256" key="1">
    <source>
        <dbReference type="SAM" id="Phobius"/>
    </source>
</evidence>
<protein>
    <submittedName>
        <fullName evidence="2">Uncharacterized protein</fullName>
    </submittedName>
</protein>
<name>A0ABP4WZ82_9MICO</name>
<gene>
    <name evidence="2" type="ORF">GCM10009810_23810</name>
</gene>
<sequence length="181" mass="20239">MKRPGWLTRSRSGRLPPLLSRPMLLTAVTFVPFALALAWYSFAPAPDYLLLTAILLALIVLAWLGLDLALSTEAQRWRPFVARPERIRGRDARVGRLRALLTEVDRIRTGSETGAADEIHAVIATIVQGRIAARGLDPAAHRADVRALLGRDLEDYLAAPPGQRHRRLSDLDHYLTRIERL</sequence>
<proteinExistence type="predicted"/>
<dbReference type="RefSeq" id="WP_344066539.1">
    <property type="nucleotide sequence ID" value="NZ_BAAAPN010000054.1"/>
</dbReference>
<evidence type="ECO:0000313" key="3">
    <source>
        <dbReference type="Proteomes" id="UP001501475"/>
    </source>
</evidence>
<keyword evidence="3" id="KW-1185">Reference proteome</keyword>
<keyword evidence="1" id="KW-0812">Transmembrane</keyword>
<comment type="caution">
    <text evidence="2">The sequence shown here is derived from an EMBL/GenBank/DDBJ whole genome shotgun (WGS) entry which is preliminary data.</text>
</comment>
<dbReference type="Proteomes" id="UP001501475">
    <property type="component" value="Unassembled WGS sequence"/>
</dbReference>
<evidence type="ECO:0000313" key="2">
    <source>
        <dbReference type="EMBL" id="GAA1763938.1"/>
    </source>
</evidence>
<feature type="transmembrane region" description="Helical" evidence="1">
    <location>
        <begin position="48"/>
        <end position="70"/>
    </location>
</feature>
<reference evidence="3" key="1">
    <citation type="journal article" date="2019" name="Int. J. Syst. Evol. Microbiol.">
        <title>The Global Catalogue of Microorganisms (GCM) 10K type strain sequencing project: providing services to taxonomists for standard genome sequencing and annotation.</title>
        <authorList>
            <consortium name="The Broad Institute Genomics Platform"/>
            <consortium name="The Broad Institute Genome Sequencing Center for Infectious Disease"/>
            <person name="Wu L."/>
            <person name="Ma J."/>
        </authorList>
    </citation>
    <scope>NUCLEOTIDE SEQUENCE [LARGE SCALE GENOMIC DNA]</scope>
    <source>
        <strain evidence="3">JCM 15591</strain>
    </source>
</reference>
<accession>A0ABP4WZ82</accession>
<feature type="transmembrane region" description="Helical" evidence="1">
    <location>
        <begin position="21"/>
        <end position="42"/>
    </location>
</feature>
<keyword evidence="1" id="KW-0472">Membrane</keyword>
<keyword evidence="1" id="KW-1133">Transmembrane helix</keyword>